<evidence type="ECO:0000256" key="1">
    <source>
        <dbReference type="ARBA" id="ARBA00006484"/>
    </source>
</evidence>
<dbReference type="Proteomes" id="UP000695022">
    <property type="component" value="Unplaced"/>
</dbReference>
<protein>
    <submittedName>
        <fullName evidence="6">L-xylulose reductase-like</fullName>
    </submittedName>
</protein>
<dbReference type="PRINTS" id="PR00081">
    <property type="entry name" value="GDHRDH"/>
</dbReference>
<dbReference type="GeneID" id="106809771"/>
<dbReference type="SUPFAM" id="SSF51735">
    <property type="entry name" value="NAD(P)-binding Rossmann-fold domains"/>
    <property type="match status" value="1"/>
</dbReference>
<dbReference type="RefSeq" id="XP_014668458.1">
    <property type="nucleotide sequence ID" value="XM_014812972.1"/>
</dbReference>
<dbReference type="Gene3D" id="3.40.50.720">
    <property type="entry name" value="NAD(P)-binding Rossmann-like Domain"/>
    <property type="match status" value="1"/>
</dbReference>
<reference evidence="6" key="1">
    <citation type="submission" date="2025-08" db="UniProtKB">
        <authorList>
            <consortium name="RefSeq"/>
        </authorList>
    </citation>
    <scope>IDENTIFICATION</scope>
</reference>
<dbReference type="InterPro" id="IPR051737">
    <property type="entry name" value="L-xylulose/Carbonyl_redctase"/>
</dbReference>
<evidence type="ECO:0000256" key="4">
    <source>
        <dbReference type="ARBA" id="ARBA00023002"/>
    </source>
</evidence>
<dbReference type="Pfam" id="PF13561">
    <property type="entry name" value="adh_short_C2"/>
    <property type="match status" value="1"/>
</dbReference>
<gene>
    <name evidence="6" type="primary">LOC106809771</name>
</gene>
<dbReference type="InterPro" id="IPR002347">
    <property type="entry name" value="SDR_fam"/>
</dbReference>
<dbReference type="InterPro" id="IPR036291">
    <property type="entry name" value="NAD(P)-bd_dom_sf"/>
</dbReference>
<evidence type="ECO:0000313" key="6">
    <source>
        <dbReference type="RefSeq" id="XP_014668458.1"/>
    </source>
</evidence>
<dbReference type="PANTHER" id="PTHR44252:SF3">
    <property type="entry name" value="D-ERYTHRULOSE REDUCTASE-RELATED"/>
    <property type="match status" value="1"/>
</dbReference>
<sequence>MSPQKRLDAVREKRLCFNCLQFRNHTAKMCKFPARCGVNNCTGKHSKLLHAALSAARDKVSYSQSSDTVERRQDREEAQVKQVKGIGRGLCKALADCGAHVIALSKSVENLHSLKQEIPGIEIVVADLGDRAQTRKAIEGILPIHLLVNNAGISKLAPFLEVLPEDFDSVIDINLRAVFDVSQVVARDMVARKMGGAIVNVSSMASQRALLNHTAYCSSKAGLDMLTKMMALELGPHKIRVNSVNPIVVLTEMGKMAWSDPAKAGPMLSRIPLQQFAEVEHVIQPILYLLSDKAQMVNGTTLGIEGGFWSC</sequence>
<name>A0ABM1E8D7_PRICU</name>
<comment type="similarity">
    <text evidence="1">Belongs to the short-chain dehydrogenases/reductases (SDR) family.</text>
</comment>
<accession>A0ABM1E8D7</accession>
<evidence type="ECO:0000256" key="2">
    <source>
        <dbReference type="ARBA" id="ARBA00011881"/>
    </source>
</evidence>
<keyword evidence="3" id="KW-0521">NADP</keyword>
<organism evidence="5 6">
    <name type="scientific">Priapulus caudatus</name>
    <name type="common">Priapulid worm</name>
    <dbReference type="NCBI Taxonomy" id="37621"/>
    <lineage>
        <taxon>Eukaryota</taxon>
        <taxon>Metazoa</taxon>
        <taxon>Ecdysozoa</taxon>
        <taxon>Scalidophora</taxon>
        <taxon>Priapulida</taxon>
        <taxon>Priapulimorpha</taxon>
        <taxon>Priapulimorphida</taxon>
        <taxon>Priapulidae</taxon>
        <taxon>Priapulus</taxon>
    </lineage>
</organism>
<dbReference type="PROSITE" id="PS00061">
    <property type="entry name" value="ADH_SHORT"/>
    <property type="match status" value="1"/>
</dbReference>
<evidence type="ECO:0000313" key="5">
    <source>
        <dbReference type="Proteomes" id="UP000695022"/>
    </source>
</evidence>
<comment type="subunit">
    <text evidence="2">Homotetramer.</text>
</comment>
<evidence type="ECO:0000256" key="3">
    <source>
        <dbReference type="ARBA" id="ARBA00022857"/>
    </source>
</evidence>
<dbReference type="InterPro" id="IPR020904">
    <property type="entry name" value="Sc_DH/Rdtase_CS"/>
</dbReference>
<dbReference type="PRINTS" id="PR00080">
    <property type="entry name" value="SDRFAMILY"/>
</dbReference>
<dbReference type="PANTHER" id="PTHR44252">
    <property type="entry name" value="D-ERYTHRULOSE REDUCTASE"/>
    <property type="match status" value="1"/>
</dbReference>
<keyword evidence="5" id="KW-1185">Reference proteome</keyword>
<keyword evidence="4" id="KW-0560">Oxidoreductase</keyword>
<proteinExistence type="inferred from homology"/>